<proteinExistence type="predicted"/>
<dbReference type="Pfam" id="PF23856">
    <property type="entry name" value="DUF7219"/>
    <property type="match status" value="1"/>
</dbReference>
<evidence type="ECO:0008006" key="3">
    <source>
        <dbReference type="Google" id="ProtNLM"/>
    </source>
</evidence>
<protein>
    <recommendedName>
        <fullName evidence="3">Isopropylmalate/homocitrate/citramalate synthase</fullName>
    </recommendedName>
</protein>
<name>A0A1Z4KIF0_ANAVA</name>
<reference evidence="1 2" key="1">
    <citation type="submission" date="2017-06" db="EMBL/GenBank/DDBJ databases">
        <title>Genome sequencing of cyanobaciteial culture collection at National Institute for Environmental Studies (NIES).</title>
        <authorList>
            <person name="Hirose Y."/>
            <person name="Shimura Y."/>
            <person name="Fujisawa T."/>
            <person name="Nakamura Y."/>
            <person name="Kawachi M."/>
        </authorList>
    </citation>
    <scope>NUCLEOTIDE SEQUENCE [LARGE SCALE GENOMIC DNA]</scope>
    <source>
        <strain evidence="1 2">NIES-23</strain>
    </source>
</reference>
<accession>A0A1Z4KIF0</accession>
<gene>
    <name evidence="1" type="ORF">NIES23_15310</name>
</gene>
<evidence type="ECO:0000313" key="1">
    <source>
        <dbReference type="EMBL" id="BAY68742.1"/>
    </source>
</evidence>
<dbReference type="AlphaFoldDB" id="A0A1Z4KIF0"/>
<organism evidence="1 2">
    <name type="scientific">Trichormus variabilis NIES-23</name>
    <dbReference type="NCBI Taxonomy" id="1973479"/>
    <lineage>
        <taxon>Bacteria</taxon>
        <taxon>Bacillati</taxon>
        <taxon>Cyanobacteriota</taxon>
        <taxon>Cyanophyceae</taxon>
        <taxon>Nostocales</taxon>
        <taxon>Nostocaceae</taxon>
        <taxon>Trichormus</taxon>
    </lineage>
</organism>
<dbReference type="EMBL" id="AP018216">
    <property type="protein sequence ID" value="BAY68742.1"/>
    <property type="molecule type" value="Genomic_DNA"/>
</dbReference>
<evidence type="ECO:0000313" key="2">
    <source>
        <dbReference type="Proteomes" id="UP000217507"/>
    </source>
</evidence>
<dbReference type="InterPro" id="IPR055643">
    <property type="entry name" value="DUF7219"/>
</dbReference>
<dbReference type="Proteomes" id="UP000217507">
    <property type="component" value="Chromosome"/>
</dbReference>
<sequence>MVESNRNDKNNFFSARSRYYGRGKAENLTFNADLREFANRIGYVTALETSGKLSPDEACKQIKSLWKQLKRSKKALSISNDPPMTP</sequence>